<dbReference type="Proteomes" id="UP000196980">
    <property type="component" value="Chromosome"/>
</dbReference>
<organism evidence="1 2">
    <name type="scientific">Xylella fastidiosa</name>
    <dbReference type="NCBI Taxonomy" id="2371"/>
    <lineage>
        <taxon>Bacteria</taxon>
        <taxon>Pseudomonadati</taxon>
        <taxon>Pseudomonadota</taxon>
        <taxon>Gammaproteobacteria</taxon>
        <taxon>Lysobacterales</taxon>
        <taxon>Lysobacteraceae</taxon>
        <taxon>Xylella</taxon>
    </lineage>
</organism>
<reference evidence="2" key="1">
    <citation type="submission" date="2014-11" db="EMBL/GenBank/DDBJ databases">
        <title>Xylella fastidiosa Hib4 Genome Sequencing.</title>
        <authorList>
            <person name="Pierry P.M."/>
            <person name="da Silva A.M."/>
        </authorList>
    </citation>
    <scope>NUCLEOTIDE SEQUENCE [LARGE SCALE GENOMIC DNA]</scope>
    <source>
        <strain evidence="2">Hib4</strain>
    </source>
</reference>
<name>A0ABD7BZH5_XYLFS</name>
<protein>
    <submittedName>
        <fullName evidence="1">Uncharacterized protein</fullName>
    </submittedName>
</protein>
<dbReference type="KEGG" id="xfh:XFHB_13905"/>
<proteinExistence type="predicted"/>
<dbReference type="RefSeq" id="WP_010893613.1">
    <property type="nucleotide sequence ID" value="NZ_CP009790.1"/>
</dbReference>
<evidence type="ECO:0000313" key="1">
    <source>
        <dbReference type="EMBL" id="QPB72602.1"/>
    </source>
</evidence>
<dbReference type="EMBL" id="CP009885">
    <property type="protein sequence ID" value="QPB72602.1"/>
    <property type="molecule type" value="Genomic_DNA"/>
</dbReference>
<evidence type="ECO:0000313" key="2">
    <source>
        <dbReference type="Proteomes" id="UP000196980"/>
    </source>
</evidence>
<gene>
    <name evidence="1" type="ORF">XFHB_13905</name>
</gene>
<sequence length="50" mass="5662">MWRNTFLGGAGVKRKQWFFTWIAVSVPLIGVDVTLHAEYPATLAWGAEIR</sequence>
<accession>A0ABD7BZH5</accession>
<dbReference type="AlphaFoldDB" id="A0ABD7BZH5"/>